<dbReference type="GO" id="GO:0042158">
    <property type="term" value="P:lipoprotein biosynthetic process"/>
    <property type="evidence" value="ECO:0007669"/>
    <property type="project" value="UniProtKB-UniRule"/>
</dbReference>
<keyword evidence="8" id="KW-0449">Lipoprotein</keyword>
<dbReference type="GO" id="GO:0005886">
    <property type="term" value="C:plasma membrane"/>
    <property type="evidence" value="ECO:0007669"/>
    <property type="project" value="UniProtKB-SubCell"/>
</dbReference>
<feature type="transmembrane region" description="Helical" evidence="7">
    <location>
        <begin position="200"/>
        <end position="218"/>
    </location>
</feature>
<feature type="transmembrane region" description="Helical" evidence="7">
    <location>
        <begin position="230"/>
        <end position="256"/>
    </location>
</feature>
<dbReference type="PROSITE" id="PS01311">
    <property type="entry name" value="LGT"/>
    <property type="match status" value="1"/>
</dbReference>
<dbReference type="HAMAP" id="MF_01147">
    <property type="entry name" value="Lgt"/>
    <property type="match status" value="1"/>
</dbReference>
<dbReference type="RefSeq" id="WP_181550587.1">
    <property type="nucleotide sequence ID" value="NZ_JACDUS010000003.1"/>
</dbReference>
<evidence type="ECO:0000256" key="3">
    <source>
        <dbReference type="ARBA" id="ARBA00022679"/>
    </source>
</evidence>
<keyword evidence="5 7" id="KW-1133">Transmembrane helix</keyword>
<dbReference type="NCBIfam" id="TIGR00544">
    <property type="entry name" value="lgt"/>
    <property type="match status" value="1"/>
</dbReference>
<name>A0A7W0HKC1_9BACT</name>
<dbReference type="EMBL" id="JACDUS010000003">
    <property type="protein sequence ID" value="MBA2880911.1"/>
    <property type="molecule type" value="Genomic_DNA"/>
</dbReference>
<feature type="transmembrane region" description="Helical" evidence="7">
    <location>
        <begin position="19"/>
        <end position="36"/>
    </location>
</feature>
<reference evidence="8 9" key="1">
    <citation type="submission" date="2020-07" db="EMBL/GenBank/DDBJ databases">
        <title>Genomic Encyclopedia of Type Strains, Phase IV (KMG-IV): sequencing the most valuable type-strain genomes for metagenomic binning, comparative biology and taxonomic classification.</title>
        <authorList>
            <person name="Goeker M."/>
        </authorList>
    </citation>
    <scope>NUCLEOTIDE SEQUENCE [LARGE SCALE GENOMIC DNA]</scope>
    <source>
        <strain evidence="8 9">DSM 17721</strain>
    </source>
</reference>
<dbReference type="PANTHER" id="PTHR30589">
    <property type="entry name" value="PROLIPOPROTEIN DIACYLGLYCERYL TRANSFERASE"/>
    <property type="match status" value="1"/>
</dbReference>
<dbReference type="GO" id="GO:0008961">
    <property type="term" value="F:phosphatidylglycerol-prolipoprotein diacylglyceryl transferase activity"/>
    <property type="evidence" value="ECO:0007669"/>
    <property type="project" value="UniProtKB-UniRule"/>
</dbReference>
<evidence type="ECO:0000313" key="8">
    <source>
        <dbReference type="EMBL" id="MBA2880911.1"/>
    </source>
</evidence>
<dbReference type="InterPro" id="IPR001640">
    <property type="entry name" value="Lgt"/>
</dbReference>
<comment type="similarity">
    <text evidence="1 7">Belongs to the Lgt family.</text>
</comment>
<comment type="subcellular location">
    <subcellularLocation>
        <location evidence="7">Cell membrane</location>
        <topology evidence="7">Multi-pass membrane protein</topology>
    </subcellularLocation>
</comment>
<evidence type="ECO:0000256" key="7">
    <source>
        <dbReference type="HAMAP-Rule" id="MF_01147"/>
    </source>
</evidence>
<evidence type="ECO:0000313" key="9">
    <source>
        <dbReference type="Proteomes" id="UP000525298"/>
    </source>
</evidence>
<comment type="function">
    <text evidence="7">Catalyzes the transfer of the diacylglyceryl group from phosphatidylglycerol to the sulfhydryl group of the N-terminal cysteine of a prolipoprotein, the first step in the formation of mature lipoproteins.</text>
</comment>
<comment type="pathway">
    <text evidence="7">Protein modification; lipoprotein biosynthesis (diacylglyceryl transfer).</text>
</comment>
<dbReference type="EC" id="2.5.1.145" evidence="7"/>
<comment type="catalytic activity">
    <reaction evidence="7">
        <text>L-cysteinyl-[prolipoprotein] + a 1,2-diacyl-sn-glycero-3-phospho-(1'-sn-glycerol) = an S-1,2-diacyl-sn-glyceryl-L-cysteinyl-[prolipoprotein] + sn-glycerol 1-phosphate + H(+)</text>
        <dbReference type="Rhea" id="RHEA:56712"/>
        <dbReference type="Rhea" id="RHEA-COMP:14679"/>
        <dbReference type="Rhea" id="RHEA-COMP:14680"/>
        <dbReference type="ChEBI" id="CHEBI:15378"/>
        <dbReference type="ChEBI" id="CHEBI:29950"/>
        <dbReference type="ChEBI" id="CHEBI:57685"/>
        <dbReference type="ChEBI" id="CHEBI:64716"/>
        <dbReference type="ChEBI" id="CHEBI:140658"/>
        <dbReference type="EC" id="2.5.1.145"/>
    </reaction>
</comment>
<evidence type="ECO:0000256" key="4">
    <source>
        <dbReference type="ARBA" id="ARBA00022692"/>
    </source>
</evidence>
<evidence type="ECO:0000256" key="5">
    <source>
        <dbReference type="ARBA" id="ARBA00022989"/>
    </source>
</evidence>
<dbReference type="UniPathway" id="UPA00664"/>
<sequence length="260" mass="28891">MIVLPEIDPVVFEIGPLAVRWYGLMYVIGFAAALVLGTRRARRKDSPMTPAQFQDLAFYAIVGLLIGARMGYMIFYDSAALVTDPLEIFKVWHGGMSFHGGLLGIVAAGSVFAKRHDIHFLDLGDFVAPLAPPGLFAGRIGNFINAELWGRPGDVPWAMVFPGPGAGAVPRHPSQLYEALLEGVVLFFILWFFPRQPRPRGMVLGLFLLLYGFFRFLVEFFRQPDLHLGFVALDFLTMGQILSLPMIAAGGFLLFWSQRK</sequence>
<feature type="transmembrane region" description="Helical" evidence="7">
    <location>
        <begin position="56"/>
        <end position="76"/>
    </location>
</feature>
<keyword evidence="3 7" id="KW-0808">Transferase</keyword>
<feature type="binding site" evidence="7">
    <location>
        <position position="139"/>
    </location>
    <ligand>
        <name>a 1,2-diacyl-sn-glycero-3-phospho-(1'-sn-glycerol)</name>
        <dbReference type="ChEBI" id="CHEBI:64716"/>
    </ligand>
</feature>
<evidence type="ECO:0000256" key="2">
    <source>
        <dbReference type="ARBA" id="ARBA00022475"/>
    </source>
</evidence>
<keyword evidence="6 7" id="KW-0472">Membrane</keyword>
<evidence type="ECO:0000256" key="6">
    <source>
        <dbReference type="ARBA" id="ARBA00023136"/>
    </source>
</evidence>
<keyword evidence="2 7" id="KW-1003">Cell membrane</keyword>
<dbReference type="Pfam" id="PF01790">
    <property type="entry name" value="LGT"/>
    <property type="match status" value="1"/>
</dbReference>
<feature type="transmembrane region" description="Helical" evidence="7">
    <location>
        <begin position="96"/>
        <end position="113"/>
    </location>
</feature>
<proteinExistence type="inferred from homology"/>
<evidence type="ECO:0000256" key="1">
    <source>
        <dbReference type="ARBA" id="ARBA00007150"/>
    </source>
</evidence>
<keyword evidence="9" id="KW-1185">Reference proteome</keyword>
<keyword evidence="4 7" id="KW-0812">Transmembrane</keyword>
<comment type="caution">
    <text evidence="8">The sequence shown here is derived from an EMBL/GenBank/DDBJ whole genome shotgun (WGS) entry which is preliminary data.</text>
</comment>
<protein>
    <recommendedName>
        <fullName evidence="7">Phosphatidylglycerol--prolipoprotein diacylglyceryl transferase</fullName>
        <ecNumber evidence="7">2.5.1.145</ecNumber>
    </recommendedName>
</protein>
<dbReference type="PANTHER" id="PTHR30589:SF0">
    <property type="entry name" value="PHOSPHATIDYLGLYCEROL--PROLIPOPROTEIN DIACYLGLYCERYL TRANSFERASE"/>
    <property type="match status" value="1"/>
</dbReference>
<dbReference type="AlphaFoldDB" id="A0A7W0HKC1"/>
<gene>
    <name evidence="7" type="primary">lgt</name>
    <name evidence="8" type="ORF">HNR65_001237</name>
</gene>
<organism evidence="8 9">
    <name type="scientific">Desulfosalsimonas propionicica</name>
    <dbReference type="NCBI Taxonomy" id="332175"/>
    <lineage>
        <taxon>Bacteria</taxon>
        <taxon>Pseudomonadati</taxon>
        <taxon>Thermodesulfobacteriota</taxon>
        <taxon>Desulfobacteria</taxon>
        <taxon>Desulfobacterales</taxon>
        <taxon>Desulfosalsimonadaceae</taxon>
        <taxon>Desulfosalsimonas</taxon>
    </lineage>
</organism>
<accession>A0A7W0HKC1</accession>
<dbReference type="Proteomes" id="UP000525298">
    <property type="component" value="Unassembled WGS sequence"/>
</dbReference>